<proteinExistence type="inferred from homology"/>
<dbReference type="Gene3D" id="3.40.50.720">
    <property type="entry name" value="NAD(P)-binding Rossmann-like Domain"/>
    <property type="match status" value="1"/>
</dbReference>
<dbReference type="Proteomes" id="UP000426246">
    <property type="component" value="Chromosome"/>
</dbReference>
<dbReference type="AlphaFoldDB" id="A0A6B8RKN0"/>
<name>A0A6B8RKN0_9BACL</name>
<gene>
    <name evidence="4" type="ORF">EHS13_16210</name>
</gene>
<accession>A0A6B8RKN0</accession>
<comment type="similarity">
    <text evidence="1">Belongs to the NAD(P)-dependent epimerase/dehydratase family. SDR39U1 subfamily.</text>
</comment>
<protein>
    <submittedName>
        <fullName evidence="4">TIGR01777 family protein</fullName>
    </submittedName>
</protein>
<dbReference type="PANTHER" id="PTHR11092:SF0">
    <property type="entry name" value="EPIMERASE FAMILY PROTEIN SDR39U1"/>
    <property type="match status" value="1"/>
</dbReference>
<dbReference type="InterPro" id="IPR010099">
    <property type="entry name" value="SDR39U1"/>
</dbReference>
<keyword evidence="5" id="KW-1185">Reference proteome</keyword>
<sequence>MKIAISGGSGFIGTHLINYLLTKQYEVLLISRSPKITQEKVVCVTWAELDQDSSRIEKLDAWINLAGESINQRWTKSAKSRIIESRITIIHHIAKLMEKLEVKPRVIIHSSAIGIYGTSDTKTFTEESKSKSTDFLSEVVREWEKAAEQLKGARVVRLRTGLVLSLDGGALPTMVMPYRFGIGGRVGKGTQWVSWIHITDMVRLFDYCLTSDHISGAVNAVSPHPVTMEQFGKTIARVWHRPHLFPVPSFVLKLMFGEMSVLVLEGQRVLPQVLLEHDYVFQFKELEPALQELHKE</sequence>
<dbReference type="InterPro" id="IPR036291">
    <property type="entry name" value="NAD(P)-bd_dom_sf"/>
</dbReference>
<dbReference type="InterPro" id="IPR013549">
    <property type="entry name" value="DUF1731"/>
</dbReference>
<dbReference type="NCBIfam" id="TIGR01777">
    <property type="entry name" value="yfcH"/>
    <property type="match status" value="1"/>
</dbReference>
<dbReference type="PANTHER" id="PTHR11092">
    <property type="entry name" value="SUGAR NUCLEOTIDE EPIMERASE RELATED"/>
    <property type="match status" value="1"/>
</dbReference>
<evidence type="ECO:0000259" key="2">
    <source>
        <dbReference type="Pfam" id="PF01370"/>
    </source>
</evidence>
<dbReference type="SUPFAM" id="SSF51735">
    <property type="entry name" value="NAD(P)-binding Rossmann-fold domains"/>
    <property type="match status" value="1"/>
</dbReference>
<evidence type="ECO:0000313" key="5">
    <source>
        <dbReference type="Proteomes" id="UP000426246"/>
    </source>
</evidence>
<feature type="domain" description="DUF1731" evidence="3">
    <location>
        <begin position="247"/>
        <end position="293"/>
    </location>
</feature>
<reference evidence="5" key="1">
    <citation type="submission" date="2018-11" db="EMBL/GenBank/DDBJ databases">
        <title>Complete genome sequence of Paenibacillus sp. ML311-T8.</title>
        <authorList>
            <person name="Nam Y.-D."/>
            <person name="Kang J."/>
            <person name="Chung W.-H."/>
            <person name="Park Y.S."/>
        </authorList>
    </citation>
    <scope>NUCLEOTIDE SEQUENCE [LARGE SCALE GENOMIC DNA]</scope>
    <source>
        <strain evidence="5">ML311-T8</strain>
    </source>
</reference>
<evidence type="ECO:0000259" key="3">
    <source>
        <dbReference type="Pfam" id="PF08338"/>
    </source>
</evidence>
<feature type="domain" description="NAD-dependent epimerase/dehydratase" evidence="2">
    <location>
        <begin position="3"/>
        <end position="211"/>
    </location>
</feature>
<dbReference type="KEGG" id="ppsc:EHS13_16210"/>
<organism evidence="4 5">
    <name type="scientific">Paenibacillus psychroresistens</name>
    <dbReference type="NCBI Taxonomy" id="1778678"/>
    <lineage>
        <taxon>Bacteria</taxon>
        <taxon>Bacillati</taxon>
        <taxon>Bacillota</taxon>
        <taxon>Bacilli</taxon>
        <taxon>Bacillales</taxon>
        <taxon>Paenibacillaceae</taxon>
        <taxon>Paenibacillus</taxon>
    </lineage>
</organism>
<evidence type="ECO:0000256" key="1">
    <source>
        <dbReference type="ARBA" id="ARBA00009353"/>
    </source>
</evidence>
<dbReference type="OrthoDB" id="9801773at2"/>
<dbReference type="InterPro" id="IPR001509">
    <property type="entry name" value="Epimerase_deHydtase"/>
</dbReference>
<dbReference type="Pfam" id="PF08338">
    <property type="entry name" value="DUF1731"/>
    <property type="match status" value="1"/>
</dbReference>
<dbReference type="EMBL" id="CP034235">
    <property type="protein sequence ID" value="QGQ96314.1"/>
    <property type="molecule type" value="Genomic_DNA"/>
</dbReference>
<dbReference type="Pfam" id="PF01370">
    <property type="entry name" value="Epimerase"/>
    <property type="match status" value="1"/>
</dbReference>
<dbReference type="CDD" id="cd05242">
    <property type="entry name" value="SDR_a8"/>
    <property type="match status" value="1"/>
</dbReference>
<evidence type="ECO:0000313" key="4">
    <source>
        <dbReference type="EMBL" id="QGQ96314.1"/>
    </source>
</evidence>
<dbReference type="RefSeq" id="WP_155701350.1">
    <property type="nucleotide sequence ID" value="NZ_CP034235.1"/>
</dbReference>